<evidence type="ECO:0000313" key="9">
    <source>
        <dbReference type="Proteomes" id="UP000320475"/>
    </source>
</evidence>
<accession>A0A507D0H9</accession>
<evidence type="ECO:0000256" key="1">
    <source>
        <dbReference type="ARBA" id="ARBA00004496"/>
    </source>
</evidence>
<feature type="compositionally biased region" description="Polar residues" evidence="5">
    <location>
        <begin position="152"/>
        <end position="162"/>
    </location>
</feature>
<evidence type="ECO:0000313" key="6">
    <source>
        <dbReference type="EMBL" id="TPX44989.1"/>
    </source>
</evidence>
<evidence type="ECO:0008006" key="10">
    <source>
        <dbReference type="Google" id="ProtNLM"/>
    </source>
</evidence>
<dbReference type="GO" id="GO:0031087">
    <property type="term" value="P:deadenylation-independent decapping of nuclear-transcribed mRNA"/>
    <property type="evidence" value="ECO:0007669"/>
    <property type="project" value="TreeGrafter"/>
</dbReference>
<sequence>MQRIASSSPGGLNDRRAANLRVLKRYDKMAEEIIDTYSYVAAYSFIDESQSWIKRGIEGPLFLFKRSASPHYAILIMNRLDPENLMMLLNPVMEVVLLEEFVVYRLPDGTVQGLWMFDSGDRIRLEESLQTYCERALMKPPPPTNPPPSSNGIVFSNGARNQSQPSAKDLLLMLQKAASSTSTLDENTKSSIAISATVQQQARSNRSRKRQASLKSSIGDLSSIWRWIETISPPVAVSGGLDRQEFASSLQLLAQNSDFLDALYISYTKPLS</sequence>
<dbReference type="CDD" id="cd13182">
    <property type="entry name" value="EVH1-like_Dcp1"/>
    <property type="match status" value="1"/>
</dbReference>
<dbReference type="SUPFAM" id="SSF50729">
    <property type="entry name" value="PH domain-like"/>
    <property type="match status" value="1"/>
</dbReference>
<dbReference type="GO" id="GO:0006397">
    <property type="term" value="P:mRNA processing"/>
    <property type="evidence" value="ECO:0007669"/>
    <property type="project" value="UniProtKB-KW"/>
</dbReference>
<proteinExistence type="inferred from homology"/>
<dbReference type="GO" id="GO:0008047">
    <property type="term" value="F:enzyme activator activity"/>
    <property type="evidence" value="ECO:0007669"/>
    <property type="project" value="InterPro"/>
</dbReference>
<keyword evidence="3" id="KW-0963">Cytoplasm</keyword>
<name>A0A507D0H9_9FUNG</name>
<dbReference type="PANTHER" id="PTHR16290:SF0">
    <property type="entry name" value="DECAPPING PROTEIN 1, ISOFORM A"/>
    <property type="match status" value="1"/>
</dbReference>
<organism evidence="6 9">
    <name type="scientific">Synchytrium endobioticum</name>
    <dbReference type="NCBI Taxonomy" id="286115"/>
    <lineage>
        <taxon>Eukaryota</taxon>
        <taxon>Fungi</taxon>
        <taxon>Fungi incertae sedis</taxon>
        <taxon>Chytridiomycota</taxon>
        <taxon>Chytridiomycota incertae sedis</taxon>
        <taxon>Chytridiomycetes</taxon>
        <taxon>Synchytriales</taxon>
        <taxon>Synchytriaceae</taxon>
        <taxon>Synchytrium</taxon>
    </lineage>
</organism>
<comment type="subcellular location">
    <subcellularLocation>
        <location evidence="1">Cytoplasm</location>
    </subcellularLocation>
</comment>
<evidence type="ECO:0000313" key="8">
    <source>
        <dbReference type="Proteomes" id="UP000317494"/>
    </source>
</evidence>
<feature type="region of interest" description="Disordered" evidence="5">
    <location>
        <begin position="139"/>
        <end position="162"/>
    </location>
</feature>
<dbReference type="PANTHER" id="PTHR16290">
    <property type="entry name" value="TRANSCRIPTION FACTOR SMIF DECAPPING ENZYME DCP1"/>
    <property type="match status" value="1"/>
</dbReference>
<dbReference type="STRING" id="286115.A0A507D0H9"/>
<dbReference type="VEuPathDB" id="FungiDB:SeMB42_g03421"/>
<feature type="compositionally biased region" description="Pro residues" evidence="5">
    <location>
        <begin position="139"/>
        <end position="149"/>
    </location>
</feature>
<protein>
    <recommendedName>
        <fullName evidence="10">mRNA-decapping enzyme C-terminal domain-containing protein</fullName>
    </recommendedName>
</protein>
<dbReference type="GO" id="GO:0000290">
    <property type="term" value="P:deadenylation-dependent decapping of nuclear-transcribed mRNA"/>
    <property type="evidence" value="ECO:0007669"/>
    <property type="project" value="InterPro"/>
</dbReference>
<evidence type="ECO:0000256" key="5">
    <source>
        <dbReference type="SAM" id="MobiDB-lite"/>
    </source>
</evidence>
<keyword evidence="4" id="KW-0507">mRNA processing</keyword>
<comment type="similarity">
    <text evidence="2">Belongs to the DCP1 family.</text>
</comment>
<dbReference type="GO" id="GO:0003729">
    <property type="term" value="F:mRNA binding"/>
    <property type="evidence" value="ECO:0007669"/>
    <property type="project" value="TreeGrafter"/>
</dbReference>
<keyword evidence="8" id="KW-1185">Reference proteome</keyword>
<dbReference type="Gene3D" id="2.30.29.30">
    <property type="entry name" value="Pleckstrin-homology domain (PH domain)/Phosphotyrosine-binding domain (PTB)"/>
    <property type="match status" value="1"/>
</dbReference>
<comment type="caution">
    <text evidence="6">The sequence shown here is derived from an EMBL/GenBank/DDBJ whole genome shotgun (WGS) entry which is preliminary data.</text>
</comment>
<dbReference type="InterPro" id="IPR010334">
    <property type="entry name" value="Dcp1"/>
</dbReference>
<dbReference type="EMBL" id="QEAM01000159">
    <property type="protein sequence ID" value="TPX44989.1"/>
    <property type="molecule type" value="Genomic_DNA"/>
</dbReference>
<dbReference type="Pfam" id="PF06058">
    <property type="entry name" value="DCP1"/>
    <property type="match status" value="1"/>
</dbReference>
<dbReference type="AlphaFoldDB" id="A0A507D0H9"/>
<gene>
    <name evidence="6" type="ORF">SeLEV6574_g04157</name>
    <name evidence="7" type="ORF">SeMB42_g03421</name>
</gene>
<evidence type="ECO:0000256" key="4">
    <source>
        <dbReference type="ARBA" id="ARBA00022664"/>
    </source>
</evidence>
<dbReference type="InterPro" id="IPR011993">
    <property type="entry name" value="PH-like_dom_sf"/>
</dbReference>
<evidence type="ECO:0000256" key="2">
    <source>
        <dbReference type="ARBA" id="ARBA00008778"/>
    </source>
</evidence>
<evidence type="ECO:0000313" key="7">
    <source>
        <dbReference type="EMBL" id="TPX47165.1"/>
    </source>
</evidence>
<dbReference type="OrthoDB" id="440673at2759"/>
<dbReference type="Proteomes" id="UP000317494">
    <property type="component" value="Unassembled WGS sequence"/>
</dbReference>
<evidence type="ECO:0000256" key="3">
    <source>
        <dbReference type="ARBA" id="ARBA00022490"/>
    </source>
</evidence>
<dbReference type="GO" id="GO:0000932">
    <property type="term" value="C:P-body"/>
    <property type="evidence" value="ECO:0007669"/>
    <property type="project" value="TreeGrafter"/>
</dbReference>
<reference evidence="8 9" key="1">
    <citation type="journal article" date="2019" name="Sci. Rep.">
        <title>Comparative genomics of chytrid fungi reveal insights into the obligate biotrophic and pathogenic lifestyle of Synchytrium endobioticum.</title>
        <authorList>
            <person name="van de Vossenberg B.T.L.H."/>
            <person name="Warris S."/>
            <person name="Nguyen H.D.T."/>
            <person name="van Gent-Pelzer M.P.E."/>
            <person name="Joly D.L."/>
            <person name="van de Geest H.C."/>
            <person name="Bonants P.J.M."/>
            <person name="Smith D.S."/>
            <person name="Levesque C.A."/>
            <person name="van der Lee T.A.J."/>
        </authorList>
    </citation>
    <scope>NUCLEOTIDE SEQUENCE [LARGE SCALE GENOMIC DNA]</scope>
    <source>
        <strain evidence="6 9">LEV6574</strain>
        <strain evidence="7 8">MB42</strain>
    </source>
</reference>
<dbReference type="Proteomes" id="UP000320475">
    <property type="component" value="Unassembled WGS sequence"/>
</dbReference>
<dbReference type="EMBL" id="QEAN01000121">
    <property type="protein sequence ID" value="TPX47165.1"/>
    <property type="molecule type" value="Genomic_DNA"/>
</dbReference>